<dbReference type="PROSITE" id="PS50943">
    <property type="entry name" value="HTH_CROC1"/>
    <property type="match status" value="1"/>
</dbReference>
<dbReference type="EMBL" id="VOSL01000106">
    <property type="protein sequence ID" value="TXD32936.1"/>
    <property type="molecule type" value="Genomic_DNA"/>
</dbReference>
<dbReference type="Gene3D" id="1.10.260.40">
    <property type="entry name" value="lambda repressor-like DNA-binding domains"/>
    <property type="match status" value="1"/>
</dbReference>
<name>A0A5C6WVV5_9DELT</name>
<dbReference type="CDD" id="cd00093">
    <property type="entry name" value="HTH_XRE"/>
    <property type="match status" value="1"/>
</dbReference>
<evidence type="ECO:0000313" key="2">
    <source>
        <dbReference type="EMBL" id="TXD32936.1"/>
    </source>
</evidence>
<dbReference type="AlphaFoldDB" id="A0A5C6WVV5"/>
<proteinExistence type="predicted"/>
<accession>A0A5C6WVV5</accession>
<evidence type="ECO:0000313" key="3">
    <source>
        <dbReference type="Proteomes" id="UP000321046"/>
    </source>
</evidence>
<dbReference type="Pfam" id="PF01381">
    <property type="entry name" value="HTH_3"/>
    <property type="match status" value="1"/>
</dbReference>
<reference evidence="2 3" key="1">
    <citation type="submission" date="2019-08" db="EMBL/GenBank/DDBJ databases">
        <title>Bradymonadales sp. TMQ2.</title>
        <authorList>
            <person name="Liang Q."/>
        </authorList>
    </citation>
    <scope>NUCLEOTIDE SEQUENCE [LARGE SCALE GENOMIC DNA]</scope>
    <source>
        <strain evidence="2 3">TMQ2</strain>
    </source>
</reference>
<dbReference type="SUPFAM" id="SSF47413">
    <property type="entry name" value="lambda repressor-like DNA-binding domains"/>
    <property type="match status" value="1"/>
</dbReference>
<protein>
    <submittedName>
        <fullName evidence="2">Helix-turn-helix transcriptional regulator</fullName>
    </submittedName>
</protein>
<dbReference type="GO" id="GO:0003677">
    <property type="term" value="F:DNA binding"/>
    <property type="evidence" value="ECO:0007669"/>
    <property type="project" value="InterPro"/>
</dbReference>
<dbReference type="SMART" id="SM00530">
    <property type="entry name" value="HTH_XRE"/>
    <property type="match status" value="1"/>
</dbReference>
<organism evidence="2 3">
    <name type="scientific">Lujinxingia vulgaris</name>
    <dbReference type="NCBI Taxonomy" id="2600176"/>
    <lineage>
        <taxon>Bacteria</taxon>
        <taxon>Deltaproteobacteria</taxon>
        <taxon>Bradymonadales</taxon>
        <taxon>Lujinxingiaceae</taxon>
        <taxon>Lujinxingia</taxon>
    </lineage>
</organism>
<dbReference type="InterPro" id="IPR001387">
    <property type="entry name" value="Cro/C1-type_HTH"/>
</dbReference>
<feature type="domain" description="HTH cro/C1-type" evidence="1">
    <location>
        <begin position="29"/>
        <end position="81"/>
    </location>
</feature>
<evidence type="ECO:0000259" key="1">
    <source>
        <dbReference type="PROSITE" id="PS50943"/>
    </source>
</evidence>
<dbReference type="Proteomes" id="UP000321046">
    <property type="component" value="Unassembled WGS sequence"/>
</dbReference>
<comment type="caution">
    <text evidence="2">The sequence shown here is derived from an EMBL/GenBank/DDBJ whole genome shotgun (WGS) entry which is preliminary data.</text>
</comment>
<dbReference type="InterPro" id="IPR010982">
    <property type="entry name" value="Lambda_DNA-bd_dom_sf"/>
</dbReference>
<dbReference type="OrthoDB" id="9801008at2"/>
<sequence>MELVLCEMGGDTVNTRRSSPEPLMLSLAIHQLRTEKGYSQEELGDRLGVSKMTISRWEHSGPPEHRVSEIAGALEISVTHLRRLAAQLHAQARAQAETTTFVRSEAGINAWRNAIALAGLDPHVALILAILPAFLDADTGVVVVTTAELYERANLPPEWVQTHLPAVVDSPWVDRVGQVKWVFTLTFPPEFLQKNPL</sequence>
<gene>
    <name evidence="2" type="ORF">FRC96_16300</name>
</gene>